<sequence>MTDMHVLTAAEIDQVSGAGIIKDQLAALGNKVGGALYGKLSNTFAVNLPLIGEVSLKSVLPDLGAGFGSAIGSLIGSNIENTLKNIPFLNNIFASVLK</sequence>
<organism evidence="1 2">
    <name type="scientific">Pseudomonas panipatensis</name>
    <dbReference type="NCBI Taxonomy" id="428992"/>
    <lineage>
        <taxon>Bacteria</taxon>
        <taxon>Pseudomonadati</taxon>
        <taxon>Pseudomonadota</taxon>
        <taxon>Gammaproteobacteria</taxon>
        <taxon>Pseudomonadales</taxon>
        <taxon>Pseudomonadaceae</taxon>
        <taxon>Pseudomonas</taxon>
    </lineage>
</organism>
<reference evidence="2" key="1">
    <citation type="submission" date="2016-10" db="EMBL/GenBank/DDBJ databases">
        <authorList>
            <person name="Varghese N."/>
            <person name="Submissions S."/>
        </authorList>
    </citation>
    <scope>NUCLEOTIDE SEQUENCE [LARGE SCALE GENOMIC DNA]</scope>
    <source>
        <strain evidence="2">CCM 7469</strain>
    </source>
</reference>
<dbReference type="EMBL" id="FNDS01000002">
    <property type="protein sequence ID" value="SDH62938.1"/>
    <property type="molecule type" value="Genomic_DNA"/>
</dbReference>
<dbReference type="Proteomes" id="UP000199636">
    <property type="component" value="Unassembled WGS sequence"/>
</dbReference>
<evidence type="ECO:0000313" key="2">
    <source>
        <dbReference type="Proteomes" id="UP000199636"/>
    </source>
</evidence>
<protein>
    <submittedName>
        <fullName evidence="1">Uncharacterized protein</fullName>
    </submittedName>
</protein>
<proteinExistence type="predicted"/>
<dbReference type="RefSeq" id="WP_090261510.1">
    <property type="nucleotide sequence ID" value="NZ_FNDS01000002.1"/>
</dbReference>
<evidence type="ECO:0000313" key="1">
    <source>
        <dbReference type="EMBL" id="SDH62938.1"/>
    </source>
</evidence>
<accession>A0A1G8DZB2</accession>
<keyword evidence="2" id="KW-1185">Reference proteome</keyword>
<gene>
    <name evidence="1" type="ORF">SAMN05216272_102246</name>
</gene>
<name>A0A1G8DZB2_9PSED</name>
<dbReference type="AlphaFoldDB" id="A0A1G8DZB2"/>